<dbReference type="HOGENOM" id="CLU_051474_3_2_11"/>
<dbReference type="GO" id="GO:0000270">
    <property type="term" value="P:peptidoglycan metabolic process"/>
    <property type="evidence" value="ECO:0007669"/>
    <property type="project" value="TreeGrafter"/>
</dbReference>
<dbReference type="Proteomes" id="UP000033457">
    <property type="component" value="Chromosome"/>
</dbReference>
<dbReference type="GO" id="GO:0005886">
    <property type="term" value="C:plasma membrane"/>
    <property type="evidence" value="ECO:0007669"/>
    <property type="project" value="TreeGrafter"/>
</dbReference>
<accession>A0A0F6R0W4</accession>
<dbReference type="EMBL" id="CP011312">
    <property type="protein sequence ID" value="AKE40688.1"/>
    <property type="molecule type" value="Genomic_DNA"/>
</dbReference>
<dbReference type="AlphaFoldDB" id="A0A0F6R0W4"/>
<dbReference type="Pfam" id="PF02698">
    <property type="entry name" value="DUF218"/>
    <property type="match status" value="1"/>
</dbReference>
<dbReference type="Gene3D" id="3.40.50.620">
    <property type="entry name" value="HUPs"/>
    <property type="match status" value="1"/>
</dbReference>
<dbReference type="InterPro" id="IPR051599">
    <property type="entry name" value="Cell_Envelope_Assoc"/>
</dbReference>
<evidence type="ECO:0000313" key="2">
    <source>
        <dbReference type="EMBL" id="AKE40688.1"/>
    </source>
</evidence>
<feature type="domain" description="DUF218" evidence="1">
    <location>
        <begin position="3"/>
        <end position="112"/>
    </location>
</feature>
<name>A0A0F6R0W4_9CORY</name>
<dbReference type="PANTHER" id="PTHR30336">
    <property type="entry name" value="INNER MEMBRANE PROTEIN, PROBABLE PERMEASE"/>
    <property type="match status" value="1"/>
</dbReference>
<organism evidence="2 3">
    <name type="scientific">Corynebacterium kutscheri</name>
    <dbReference type="NCBI Taxonomy" id="35755"/>
    <lineage>
        <taxon>Bacteria</taxon>
        <taxon>Bacillati</taxon>
        <taxon>Actinomycetota</taxon>
        <taxon>Actinomycetes</taxon>
        <taxon>Mycobacteriales</taxon>
        <taxon>Corynebacteriaceae</taxon>
        <taxon>Corynebacterium</taxon>
    </lineage>
</organism>
<sequence>MHIVVLGAKVHATRPSSLLAQRLEVAARLASPMDTIVVSGKGEAEIMRAFLIDLGIDAQQIIIENAATSTNENLENTAQLAPPGTYWLVVTNSFHVWRTRLWIWHLGFPGKVIGSGLFPLRKAGIYGLIREFFALPHSAVRIAFRRFLHLNKIR</sequence>
<dbReference type="PANTHER" id="PTHR30336:SF4">
    <property type="entry name" value="ENVELOPE BIOGENESIS FACTOR ELYC"/>
    <property type="match status" value="1"/>
</dbReference>
<keyword evidence="3" id="KW-1185">Reference proteome</keyword>
<reference evidence="2 3" key="1">
    <citation type="journal article" date="2015" name="Genome Announc.">
        <title>Complete Genome Sequence of Corynebacterium kutscheri DSM 20755, a Corynebacterial Type Strain with Remarkably Low G+C Content of Chromosomal DNA.</title>
        <authorList>
            <person name="Ruckert C."/>
            <person name="Albersmeier A."/>
            <person name="Winkler A."/>
            <person name="Tauch A."/>
        </authorList>
    </citation>
    <scope>NUCLEOTIDE SEQUENCE [LARGE SCALE GENOMIC DNA]</scope>
    <source>
        <strain evidence="2 3">DSM 20755</strain>
    </source>
</reference>
<dbReference type="OrthoDB" id="4416534at2"/>
<gene>
    <name evidence="2" type="ORF">UL82_02315</name>
</gene>
<dbReference type="GO" id="GO:0043164">
    <property type="term" value="P:Gram-negative-bacterium-type cell wall biogenesis"/>
    <property type="evidence" value="ECO:0007669"/>
    <property type="project" value="TreeGrafter"/>
</dbReference>
<dbReference type="STRING" id="35755.UL82_02315"/>
<protein>
    <submittedName>
        <fullName evidence="2">DUF218 domain-containing protein</fullName>
    </submittedName>
</protein>
<dbReference type="KEGG" id="cku:UL82_02315"/>
<dbReference type="InterPro" id="IPR014729">
    <property type="entry name" value="Rossmann-like_a/b/a_fold"/>
</dbReference>
<proteinExistence type="predicted"/>
<evidence type="ECO:0000313" key="3">
    <source>
        <dbReference type="Proteomes" id="UP000033457"/>
    </source>
</evidence>
<dbReference type="CDD" id="cd06259">
    <property type="entry name" value="YdcF-like"/>
    <property type="match status" value="1"/>
</dbReference>
<evidence type="ECO:0000259" key="1">
    <source>
        <dbReference type="Pfam" id="PF02698"/>
    </source>
</evidence>
<dbReference type="RefSeq" id="WP_052735846.1">
    <property type="nucleotide sequence ID" value="NZ_CP011312.1"/>
</dbReference>
<dbReference type="InterPro" id="IPR003848">
    <property type="entry name" value="DUF218"/>
</dbReference>